<dbReference type="SMART" id="SM00066">
    <property type="entry name" value="GAL4"/>
    <property type="match status" value="1"/>
</dbReference>
<dbReference type="InterPro" id="IPR007219">
    <property type="entry name" value="XnlR_reg_dom"/>
</dbReference>
<protein>
    <recommendedName>
        <fullName evidence="4">Zn(2)-C6 fungal-type domain-containing protein</fullName>
    </recommendedName>
</protein>
<dbReference type="InterPro" id="IPR036864">
    <property type="entry name" value="Zn2-C6_fun-type_DNA-bd_sf"/>
</dbReference>
<accession>A0AAV9PU58</accession>
<dbReference type="InterPro" id="IPR052761">
    <property type="entry name" value="Fungal_Detox/Toxin_TFs"/>
</dbReference>
<feature type="compositionally biased region" description="Basic and acidic residues" evidence="3">
    <location>
        <begin position="23"/>
        <end position="33"/>
    </location>
</feature>
<dbReference type="GO" id="GO:0008270">
    <property type="term" value="F:zinc ion binding"/>
    <property type="evidence" value="ECO:0007669"/>
    <property type="project" value="InterPro"/>
</dbReference>
<dbReference type="Gene3D" id="4.10.240.10">
    <property type="entry name" value="Zn(2)-C6 fungal-type DNA-binding domain"/>
    <property type="match status" value="1"/>
</dbReference>
<dbReference type="SUPFAM" id="SSF57701">
    <property type="entry name" value="Zn2/Cys6 DNA-binding domain"/>
    <property type="match status" value="1"/>
</dbReference>
<dbReference type="Pfam" id="PF04082">
    <property type="entry name" value="Fungal_trans"/>
    <property type="match status" value="1"/>
</dbReference>
<dbReference type="GO" id="GO:0006351">
    <property type="term" value="P:DNA-templated transcription"/>
    <property type="evidence" value="ECO:0007669"/>
    <property type="project" value="InterPro"/>
</dbReference>
<evidence type="ECO:0000313" key="6">
    <source>
        <dbReference type="Proteomes" id="UP001345827"/>
    </source>
</evidence>
<name>A0AAV9PU58_9PEZI</name>
<dbReference type="EMBL" id="JAXLQG010000021">
    <property type="protein sequence ID" value="KAK5529683.1"/>
    <property type="molecule type" value="Genomic_DNA"/>
</dbReference>
<dbReference type="PROSITE" id="PS50048">
    <property type="entry name" value="ZN2_CY6_FUNGAL_2"/>
    <property type="match status" value="1"/>
</dbReference>
<proteinExistence type="predicted"/>
<keyword evidence="1" id="KW-0479">Metal-binding</keyword>
<evidence type="ECO:0000256" key="2">
    <source>
        <dbReference type="ARBA" id="ARBA00023242"/>
    </source>
</evidence>
<reference evidence="5 6" key="1">
    <citation type="submission" date="2023-06" db="EMBL/GenBank/DDBJ databases">
        <title>Black Yeasts Isolated from many extreme environments.</title>
        <authorList>
            <person name="Coleine C."/>
            <person name="Stajich J.E."/>
            <person name="Selbmann L."/>
        </authorList>
    </citation>
    <scope>NUCLEOTIDE SEQUENCE [LARGE SCALE GENOMIC DNA]</scope>
    <source>
        <strain evidence="5 6">CCFEE 5887</strain>
    </source>
</reference>
<feature type="compositionally biased region" description="Polar residues" evidence="3">
    <location>
        <begin position="93"/>
        <end position="104"/>
    </location>
</feature>
<organism evidence="5 6">
    <name type="scientific">Vermiconidia calcicola</name>
    <dbReference type="NCBI Taxonomy" id="1690605"/>
    <lineage>
        <taxon>Eukaryota</taxon>
        <taxon>Fungi</taxon>
        <taxon>Dikarya</taxon>
        <taxon>Ascomycota</taxon>
        <taxon>Pezizomycotina</taxon>
        <taxon>Dothideomycetes</taxon>
        <taxon>Dothideomycetidae</taxon>
        <taxon>Mycosphaerellales</taxon>
        <taxon>Extremaceae</taxon>
        <taxon>Vermiconidia</taxon>
    </lineage>
</organism>
<evidence type="ECO:0000256" key="3">
    <source>
        <dbReference type="SAM" id="MobiDB-lite"/>
    </source>
</evidence>
<evidence type="ECO:0000313" key="5">
    <source>
        <dbReference type="EMBL" id="KAK5529683.1"/>
    </source>
</evidence>
<dbReference type="CDD" id="cd12148">
    <property type="entry name" value="fungal_TF_MHR"/>
    <property type="match status" value="1"/>
</dbReference>
<keyword evidence="2" id="KW-0539">Nucleus</keyword>
<dbReference type="AlphaFoldDB" id="A0AAV9PU58"/>
<dbReference type="GO" id="GO:0000981">
    <property type="term" value="F:DNA-binding transcription factor activity, RNA polymerase II-specific"/>
    <property type="evidence" value="ECO:0007669"/>
    <property type="project" value="InterPro"/>
</dbReference>
<dbReference type="InterPro" id="IPR001138">
    <property type="entry name" value="Zn2Cys6_DnaBD"/>
</dbReference>
<dbReference type="Proteomes" id="UP001345827">
    <property type="component" value="Unassembled WGS sequence"/>
</dbReference>
<dbReference type="GO" id="GO:0003677">
    <property type="term" value="F:DNA binding"/>
    <property type="evidence" value="ECO:0007669"/>
    <property type="project" value="InterPro"/>
</dbReference>
<dbReference type="PROSITE" id="PS00463">
    <property type="entry name" value="ZN2_CY6_FUNGAL_1"/>
    <property type="match status" value="1"/>
</dbReference>
<keyword evidence="6" id="KW-1185">Reference proteome</keyword>
<gene>
    <name evidence="5" type="ORF">LTR25_009462</name>
</gene>
<sequence length="823" mass="90844">MRLHEDLIATGPARTAAPGLLRSSDERSSSVLRAETERTIRRRASRACQACRAKKTRCDVAVAASQCTNCRLDNIQCVVPVSKRGRVHRAHRSSVTESAQNTSPHPRESSGGLGLEAGENDLATTSSPLSPDVPALVPVSVTFDEDLDKARSHQQPAESDAGDSIGRAVIAAHGGVVASEPETAVAASPCERPPSLPAFIAKLPTRITREDLEFLVRKGAMTIPDRNARIEILRGYLYGVHPFMPMLDFQSFSQAVLNEREDTQAVMFAGLHPLKPGVIKHLGFESVKQAREVFFHRVRHLYEFDVEKDLAAILQSLLLMSNWYGKWDVRKHTWHWTGLAYDVARNMGLQREPTNKLGSESIRHFRRRLWWSLYIRDRLITLGTRRPMRIQDDDFDVAMLTLEDFDTREAAEPFQTQPMRLSVEQNTSIALMCIQLAELCKHIGHVVSSQYTVLSPHPDIPYTMMVVSKRNGENTQEVESCDRELEEWCQARGGNTGGSGTPAPAHDPNSCTGVYWTILNITYLTVLNVLHRAQALQPPSKSSNSRSIQILSRSKVKKTARSLTESLRTMLCRDQVRFLGPVGVTALVAASLSHALDIRAEDPDIHDAVAWRLSQNLQVLQALSEIYASADAAISFLTTVNQRAGGRVATPALEPPVVTNRIRIPSPAPASWQRSLTDQPGRRTNLVHQANLQVKTFPTPTEEIFNQQAQSQSSVLLNNRQHSNPTNGMATTGFNLPPASEALPASNTSTMLGYEAAAADMARDGLVSDVYSDEIMDSSFGGVSSSSATQGAFVDWNYDAEAGYDVDAMTFNYDFYAGTFWTT</sequence>
<dbReference type="PANTHER" id="PTHR47425:SF3">
    <property type="entry name" value="ZN(II)2CYS6 TRANSCRIPTION FACTOR (EUROFUNG)"/>
    <property type="match status" value="1"/>
</dbReference>
<evidence type="ECO:0000256" key="1">
    <source>
        <dbReference type="ARBA" id="ARBA00022723"/>
    </source>
</evidence>
<dbReference type="Pfam" id="PF00172">
    <property type="entry name" value="Zn_clus"/>
    <property type="match status" value="1"/>
</dbReference>
<dbReference type="PANTHER" id="PTHR47425">
    <property type="entry name" value="FARB-RELATED"/>
    <property type="match status" value="1"/>
</dbReference>
<feature type="region of interest" description="Disordered" evidence="3">
    <location>
        <begin position="1"/>
        <end position="33"/>
    </location>
</feature>
<dbReference type="SMART" id="SM00906">
    <property type="entry name" value="Fungal_trans"/>
    <property type="match status" value="1"/>
</dbReference>
<evidence type="ECO:0000259" key="4">
    <source>
        <dbReference type="PROSITE" id="PS50048"/>
    </source>
</evidence>
<feature type="region of interest" description="Disordered" evidence="3">
    <location>
        <begin position="86"/>
        <end position="134"/>
    </location>
</feature>
<comment type="caution">
    <text evidence="5">The sequence shown here is derived from an EMBL/GenBank/DDBJ whole genome shotgun (WGS) entry which is preliminary data.</text>
</comment>
<dbReference type="CDD" id="cd00067">
    <property type="entry name" value="GAL4"/>
    <property type="match status" value="1"/>
</dbReference>
<feature type="domain" description="Zn(2)-C6 fungal-type" evidence="4">
    <location>
        <begin position="47"/>
        <end position="79"/>
    </location>
</feature>